<keyword evidence="2" id="KW-1185">Reference proteome</keyword>
<reference evidence="2" key="1">
    <citation type="journal article" date="2023" name="G3 (Bethesda)">
        <title>Genome assembly and association tests identify interacting loci associated with vigor, precocity, and sex in interspecific pistachio rootstocks.</title>
        <authorList>
            <person name="Palmer W."/>
            <person name="Jacygrad E."/>
            <person name="Sagayaradj S."/>
            <person name="Cavanaugh K."/>
            <person name="Han R."/>
            <person name="Bertier L."/>
            <person name="Beede B."/>
            <person name="Kafkas S."/>
            <person name="Golino D."/>
            <person name="Preece J."/>
            <person name="Michelmore R."/>
        </authorList>
    </citation>
    <scope>NUCLEOTIDE SEQUENCE [LARGE SCALE GENOMIC DNA]</scope>
</reference>
<dbReference type="EMBL" id="CM047744">
    <property type="protein sequence ID" value="KAJ0027541.1"/>
    <property type="molecule type" value="Genomic_DNA"/>
</dbReference>
<accession>A0ACC0Y2I7</accession>
<sequence>MKAPILFESWVVGLGKCSAQYTHAYLFLHFLLLPINIRREILMHGESTSRKNHPSLCSDFFLCGFLIVFLLSFHHGCCKSDIHNGYRLTLAVPVEYSVGFIGRAFLMETNQMAPNFKAALSVEAVNGRYSCSLEVFLGDVKVWNSGHYSQFYVSEKCVLQLTERGDLLLKGPKNRVGWRTGTSRQGVERLQILKTGNLVLLDALNLIKWQSFNFPTDVMLWGQSLNVATRLTSFPTNSTEFYTFEIQHDKIALYLHSGKWNYSYWEFKPSMNRNITYILLGTKGLEIYNDKAKKIAQIFSSPLDPLRFLKLGNKTGNLGLYYYSDDEHNFKAAFQAINNTCDLPLACKPCGICTFSNSCSSIHLLTQKDKGNSGCGEGAPGEVLCGREKVEMLELHGVTSVLKIAPKRVNVSKDLCANLCLDDCECVAALYSSDVRECKIYGVVIGVKQIERGYGLSYMVKVPKGTQTSHGKSNLKKWVIILVGVVDGLIILLVFGGLTYYLVQKRRKKLLATATDNNTT</sequence>
<organism evidence="1 2">
    <name type="scientific">Pistacia integerrima</name>
    <dbReference type="NCBI Taxonomy" id="434235"/>
    <lineage>
        <taxon>Eukaryota</taxon>
        <taxon>Viridiplantae</taxon>
        <taxon>Streptophyta</taxon>
        <taxon>Embryophyta</taxon>
        <taxon>Tracheophyta</taxon>
        <taxon>Spermatophyta</taxon>
        <taxon>Magnoliopsida</taxon>
        <taxon>eudicotyledons</taxon>
        <taxon>Gunneridae</taxon>
        <taxon>Pentapetalae</taxon>
        <taxon>rosids</taxon>
        <taxon>malvids</taxon>
        <taxon>Sapindales</taxon>
        <taxon>Anacardiaceae</taxon>
        <taxon>Pistacia</taxon>
    </lineage>
</organism>
<protein>
    <submittedName>
        <fullName evidence="1">Uncharacterized protein</fullName>
    </submittedName>
</protein>
<proteinExistence type="predicted"/>
<dbReference type="Proteomes" id="UP001163603">
    <property type="component" value="Chromosome 9"/>
</dbReference>
<gene>
    <name evidence="1" type="ORF">Pint_35009</name>
</gene>
<comment type="caution">
    <text evidence="1">The sequence shown here is derived from an EMBL/GenBank/DDBJ whole genome shotgun (WGS) entry which is preliminary data.</text>
</comment>
<evidence type="ECO:0000313" key="1">
    <source>
        <dbReference type="EMBL" id="KAJ0027541.1"/>
    </source>
</evidence>
<name>A0ACC0Y2I7_9ROSI</name>
<evidence type="ECO:0000313" key="2">
    <source>
        <dbReference type="Proteomes" id="UP001163603"/>
    </source>
</evidence>